<evidence type="ECO:0000256" key="1">
    <source>
        <dbReference type="SAM" id="Coils"/>
    </source>
</evidence>
<gene>
    <name evidence="4" type="primary">LOC110975645</name>
</gene>
<dbReference type="OrthoDB" id="6622877at2759"/>
<feature type="coiled-coil region" evidence="1">
    <location>
        <begin position="594"/>
        <end position="628"/>
    </location>
</feature>
<feature type="compositionally biased region" description="Low complexity" evidence="2">
    <location>
        <begin position="188"/>
        <end position="205"/>
    </location>
</feature>
<feature type="compositionally biased region" description="Low complexity" evidence="2">
    <location>
        <begin position="359"/>
        <end position="370"/>
    </location>
</feature>
<dbReference type="AlphaFoldDB" id="A0A8B7XVD4"/>
<feature type="compositionally biased region" description="Polar residues" evidence="2">
    <location>
        <begin position="279"/>
        <end position="290"/>
    </location>
</feature>
<dbReference type="KEGG" id="aplc:110975645"/>
<evidence type="ECO:0000313" key="4">
    <source>
        <dbReference type="RefSeq" id="XP_022083975.1"/>
    </source>
</evidence>
<dbReference type="Proteomes" id="UP000694845">
    <property type="component" value="Unplaced"/>
</dbReference>
<feature type="coiled-coil region" evidence="1">
    <location>
        <begin position="903"/>
        <end position="937"/>
    </location>
</feature>
<feature type="region of interest" description="Disordered" evidence="2">
    <location>
        <begin position="431"/>
        <end position="456"/>
    </location>
</feature>
<dbReference type="GO" id="GO:0007268">
    <property type="term" value="P:chemical synaptic transmission"/>
    <property type="evidence" value="ECO:0007669"/>
    <property type="project" value="InterPro"/>
</dbReference>
<dbReference type="PANTHER" id="PTHR36170">
    <property type="entry name" value="CENTROSOMAL PROTEIN OF 89 KDA"/>
    <property type="match status" value="1"/>
</dbReference>
<reference evidence="4" key="1">
    <citation type="submission" date="2025-08" db="UniProtKB">
        <authorList>
            <consortium name="RefSeq"/>
        </authorList>
    </citation>
    <scope>IDENTIFICATION</scope>
</reference>
<feature type="coiled-coil region" evidence="1">
    <location>
        <begin position="790"/>
        <end position="859"/>
    </location>
</feature>
<name>A0A8B7XVD4_ACAPL</name>
<dbReference type="GeneID" id="110975645"/>
<feature type="compositionally biased region" description="Basic residues" evidence="2">
    <location>
        <begin position="1"/>
        <end position="23"/>
    </location>
</feature>
<evidence type="ECO:0000313" key="3">
    <source>
        <dbReference type="Proteomes" id="UP000694845"/>
    </source>
</evidence>
<dbReference type="CTD" id="84902"/>
<feature type="compositionally biased region" description="Low complexity" evidence="2">
    <location>
        <begin position="55"/>
        <end position="67"/>
    </location>
</feature>
<feature type="compositionally biased region" description="Basic residues" evidence="2">
    <location>
        <begin position="305"/>
        <end position="314"/>
    </location>
</feature>
<dbReference type="InterPro" id="IPR033545">
    <property type="entry name" value="CEP89"/>
</dbReference>
<dbReference type="GO" id="GO:0097539">
    <property type="term" value="C:ciliary transition fiber"/>
    <property type="evidence" value="ECO:0007669"/>
    <property type="project" value="TreeGrafter"/>
</dbReference>
<keyword evidence="1" id="KW-0175">Coiled coil</keyword>
<feature type="compositionally biased region" description="Basic and acidic residues" evidence="2">
    <location>
        <begin position="225"/>
        <end position="236"/>
    </location>
</feature>
<accession>A0A8B7XVD4</accession>
<dbReference type="GO" id="GO:0045202">
    <property type="term" value="C:synapse"/>
    <property type="evidence" value="ECO:0007669"/>
    <property type="project" value="GOC"/>
</dbReference>
<feature type="region of interest" description="Disordered" evidence="2">
    <location>
        <begin position="552"/>
        <end position="575"/>
    </location>
</feature>
<dbReference type="GO" id="GO:0060271">
    <property type="term" value="P:cilium assembly"/>
    <property type="evidence" value="ECO:0007669"/>
    <property type="project" value="InterPro"/>
</dbReference>
<dbReference type="GO" id="GO:0005814">
    <property type="term" value="C:centriole"/>
    <property type="evidence" value="ECO:0007669"/>
    <property type="project" value="InterPro"/>
</dbReference>
<protein>
    <submittedName>
        <fullName evidence="4">Centrosomal protein of 89 kDa-like isoform X1</fullName>
    </submittedName>
</protein>
<feature type="region of interest" description="Disordered" evidence="2">
    <location>
        <begin position="1"/>
        <end position="404"/>
    </location>
</feature>
<feature type="coiled-coil region" evidence="1">
    <location>
        <begin position="682"/>
        <end position="716"/>
    </location>
</feature>
<dbReference type="RefSeq" id="XP_022083975.1">
    <property type="nucleotide sequence ID" value="XM_022228283.1"/>
</dbReference>
<evidence type="ECO:0000256" key="2">
    <source>
        <dbReference type="SAM" id="MobiDB-lite"/>
    </source>
</evidence>
<sequence length="990" mass="112214">MAGKNKKKTVMKSRRKGKSKKPMSHIGSALFPRAMFAAVPRSPEPPSEPPEERPPSALSTALLNASLVGRVIGTPPDSGTLRSTGEGASTWPMAHHHQDGMNASMENSMARSSMYDYEDSGEEDQEDYDEAGYTTIPLAKADRQKRGTISNRAKLATPVDSQSDSVLGSEDEDEDDGKQDFHPQQDTPPRGSSPGLRRPSPQQRLYHTLEKEQEEEEAEPRVVAGRRDPSPSEGKAKRSKGRQRKDGMTSTGADHVEALYAKAKKHNKQPVQCRETDLSESSSLTMVTSPQEDDFSDLITPPPPWKRKGKKKDKTKGSGVSPDRLTEEDVRSETSHPLGPEDTTDAALIHEPIIERIEASSVSAMQQSQAPVPAPRSTSRQSQDESEAYSHIQRQPLGHAAAQEEEYLRRTNSRLERELEMVQREREQLLESLRTLSPPPHQPRRGAREVEGDSEQLRTGIQRLASINDDMQRQLDEMHQHCDKLRLENQAIKEVNDRLHSENSKLRSLSESIKDEDHSQQVLLRQQAEEVVAENEQLKMVIHKLNIQLSRYQAKHSPPQKGDPPGLPSRGRTPRWLTDTKYLSPLILAYEDALKEKDEMMRLTQEDLNRLRKSAEEVIHENQRLHLKLEQVGQPTSVTPGEWHRIQEHARLVLEENQVVLSQLDILQRKQKDTQRAHSLEVSKLSKRLAMEESEKGDLEAQLKDLKHRYSTLKQQHDRSVVEAESQMPIQEHMSTMAEYKRGLDEEQRHHQAEMESVLSKLSSVQGEKKTLALRLADGEAERSQMQGEMKALTRVQKKLQHKIALLQKELEHNENKLAVANQHLNNVLEIAEQTAAERDALTKVARSQEQEKKKAVNKMMEGNVAIGRLEEKLKSYRQKADLKLGNLSSRIQAQDSSHVSQLREYEREMAHLKTLLQQKQDELDNLGSDKRKVEEQLETVWQTATADNRRLKAKLQKSLREPHSRNGTLNGGAFEYESDNRGLISSESD</sequence>
<keyword evidence="3" id="KW-1185">Reference proteome</keyword>
<feature type="compositionally biased region" description="Acidic residues" evidence="2">
    <location>
        <begin position="116"/>
        <end position="130"/>
    </location>
</feature>
<feature type="region of interest" description="Disordered" evidence="2">
    <location>
        <begin position="956"/>
        <end position="990"/>
    </location>
</feature>
<proteinExistence type="predicted"/>
<dbReference type="PANTHER" id="PTHR36170:SF1">
    <property type="entry name" value="CENTROSOMAL PROTEIN OF 89 KDA"/>
    <property type="match status" value="1"/>
</dbReference>
<organism evidence="3 4">
    <name type="scientific">Acanthaster planci</name>
    <name type="common">Crown-of-thorns starfish</name>
    <dbReference type="NCBI Taxonomy" id="133434"/>
    <lineage>
        <taxon>Eukaryota</taxon>
        <taxon>Metazoa</taxon>
        <taxon>Echinodermata</taxon>
        <taxon>Eleutherozoa</taxon>
        <taxon>Asterozoa</taxon>
        <taxon>Asteroidea</taxon>
        <taxon>Valvatacea</taxon>
        <taxon>Valvatida</taxon>
        <taxon>Acanthasteridae</taxon>
        <taxon>Acanthaster</taxon>
    </lineage>
</organism>
<feature type="compositionally biased region" description="Basic and acidic residues" evidence="2">
    <location>
        <begin position="324"/>
        <end position="334"/>
    </location>
</feature>
<dbReference type="GO" id="GO:0007005">
    <property type="term" value="P:mitochondrion organization"/>
    <property type="evidence" value="ECO:0007669"/>
    <property type="project" value="InterPro"/>
</dbReference>